<sequence>MKLHHIQIYSAVLLGLSLLFACHPKMSSPRQHNGHSASKQAKAIAHGVIITDGHIDFPYHFRANYGEINANNKDVAIHSPRGEFDYTRSKTGGLDAPFMSIYIPASYQETGGAKELADSLIDFVEYIISNYPEKYGSGRSTQEINKNFEKGLISLPMGMENGAPIGSDLDLVNYFYDRGIRYITLTHSKWNQICDSSYDPERKWNGLSPFGYRVVRRMNNTGIMVDVSHISDSAFYQVMRVTRTPVIASHSSCRHFTPGFERNMSDDMIRKMKENGGVIQVNFGSNFLDNQITKNREDYQAKWRQYQEDNNITPGDPNFKKEEKKFRKTYDAPRYSDLAKVADHIDHIVRIAGIDHVGLGSDFDGVGDSLPEGLKNVSQFPNLIDELLDRGYSREDIEKICYKNVWRVWNAVQTYAENH</sequence>
<accession>A0A953HUY3</accession>
<evidence type="ECO:0000313" key="1">
    <source>
        <dbReference type="EMBL" id="MBY5958925.1"/>
    </source>
</evidence>
<dbReference type="Gene3D" id="3.20.20.140">
    <property type="entry name" value="Metal-dependent hydrolases"/>
    <property type="match status" value="1"/>
</dbReference>
<dbReference type="PANTHER" id="PTHR10443:SF12">
    <property type="entry name" value="DIPEPTIDASE"/>
    <property type="match status" value="1"/>
</dbReference>
<dbReference type="InterPro" id="IPR008257">
    <property type="entry name" value="Pept_M19"/>
</dbReference>
<gene>
    <name evidence="1" type="ORF">KUV50_12310</name>
</gene>
<dbReference type="PANTHER" id="PTHR10443">
    <property type="entry name" value="MICROSOMAL DIPEPTIDASE"/>
    <property type="match status" value="1"/>
</dbReference>
<dbReference type="EMBL" id="JAHVHU010000011">
    <property type="protein sequence ID" value="MBY5958925.1"/>
    <property type="molecule type" value="Genomic_DNA"/>
</dbReference>
<dbReference type="AlphaFoldDB" id="A0A953HUY3"/>
<dbReference type="PROSITE" id="PS51257">
    <property type="entry name" value="PROKAR_LIPOPROTEIN"/>
    <property type="match status" value="1"/>
</dbReference>
<proteinExistence type="predicted"/>
<dbReference type="Proteomes" id="UP000753961">
    <property type="component" value="Unassembled WGS sequence"/>
</dbReference>
<dbReference type="SUPFAM" id="SSF51556">
    <property type="entry name" value="Metallo-dependent hydrolases"/>
    <property type="match status" value="1"/>
</dbReference>
<dbReference type="Pfam" id="PF01244">
    <property type="entry name" value="Peptidase_M19"/>
    <property type="match status" value="1"/>
</dbReference>
<dbReference type="InterPro" id="IPR032466">
    <property type="entry name" value="Metal_Hydrolase"/>
</dbReference>
<dbReference type="RefSeq" id="WP_222580465.1">
    <property type="nucleotide sequence ID" value="NZ_JAHVHU010000011.1"/>
</dbReference>
<keyword evidence="2" id="KW-1185">Reference proteome</keyword>
<dbReference type="GO" id="GO:0006508">
    <property type="term" value="P:proteolysis"/>
    <property type="evidence" value="ECO:0007669"/>
    <property type="project" value="InterPro"/>
</dbReference>
<protein>
    <submittedName>
        <fullName evidence="1">Dipeptidase</fullName>
    </submittedName>
</protein>
<comment type="caution">
    <text evidence="1">The sequence shown here is derived from an EMBL/GenBank/DDBJ whole genome shotgun (WGS) entry which is preliminary data.</text>
</comment>
<organism evidence="1 2">
    <name type="scientific">Membranihabitans marinus</name>
    <dbReference type="NCBI Taxonomy" id="1227546"/>
    <lineage>
        <taxon>Bacteria</taxon>
        <taxon>Pseudomonadati</taxon>
        <taxon>Bacteroidota</taxon>
        <taxon>Saprospiria</taxon>
        <taxon>Saprospirales</taxon>
        <taxon>Saprospiraceae</taxon>
        <taxon>Membranihabitans</taxon>
    </lineage>
</organism>
<name>A0A953HUY3_9BACT</name>
<dbReference type="GO" id="GO:0070573">
    <property type="term" value="F:metallodipeptidase activity"/>
    <property type="evidence" value="ECO:0007669"/>
    <property type="project" value="InterPro"/>
</dbReference>
<dbReference type="PROSITE" id="PS51365">
    <property type="entry name" value="RENAL_DIPEPTIDASE_2"/>
    <property type="match status" value="1"/>
</dbReference>
<dbReference type="CDD" id="cd01301">
    <property type="entry name" value="rDP_like"/>
    <property type="match status" value="1"/>
</dbReference>
<reference evidence="1" key="1">
    <citation type="submission" date="2021-06" db="EMBL/GenBank/DDBJ databases">
        <title>44 bacteria genomes isolated from Dapeng, Shenzhen.</title>
        <authorList>
            <person name="Zheng W."/>
            <person name="Yu S."/>
            <person name="Huang Y."/>
        </authorList>
    </citation>
    <scope>NUCLEOTIDE SEQUENCE</scope>
    <source>
        <strain evidence="1">DP5N28-2</strain>
    </source>
</reference>
<evidence type="ECO:0000313" key="2">
    <source>
        <dbReference type="Proteomes" id="UP000753961"/>
    </source>
</evidence>